<sequence>MNNKQILNIGKYVFASSFLLGNICLFGYWSTKLALFAMSGFLLLIVGSVFNLLVISGLLIYGFVNTSKLNTCLQATSILLANIPIAILYALIGLHII</sequence>
<dbReference type="RefSeq" id="WP_200241311.1">
    <property type="nucleotide sequence ID" value="NZ_JAENHK010000001.1"/>
</dbReference>
<accession>A0ABS1FNZ5</accession>
<feature type="transmembrane region" description="Helical" evidence="1">
    <location>
        <begin position="12"/>
        <end position="29"/>
    </location>
</feature>
<feature type="transmembrane region" description="Helical" evidence="1">
    <location>
        <begin position="41"/>
        <end position="64"/>
    </location>
</feature>
<dbReference type="EMBL" id="JAENHK010000001">
    <property type="protein sequence ID" value="MBK1894159.1"/>
    <property type="molecule type" value="Genomic_DNA"/>
</dbReference>
<name>A0ABS1FNZ5_9FLAO</name>
<organism evidence="2 3">
    <name type="scientific">Chryseobacterium paridis</name>
    <dbReference type="NCBI Taxonomy" id="2800328"/>
    <lineage>
        <taxon>Bacteria</taxon>
        <taxon>Pseudomonadati</taxon>
        <taxon>Bacteroidota</taxon>
        <taxon>Flavobacteriia</taxon>
        <taxon>Flavobacteriales</taxon>
        <taxon>Weeksellaceae</taxon>
        <taxon>Chryseobacterium group</taxon>
        <taxon>Chryseobacterium</taxon>
    </lineage>
</organism>
<proteinExistence type="predicted"/>
<protein>
    <recommendedName>
        <fullName evidence="4">LIVCS family branched-chain amino acid:cation transporter</fullName>
    </recommendedName>
</protein>
<keyword evidence="1" id="KW-0812">Transmembrane</keyword>
<evidence type="ECO:0000256" key="1">
    <source>
        <dbReference type="SAM" id="Phobius"/>
    </source>
</evidence>
<evidence type="ECO:0000313" key="2">
    <source>
        <dbReference type="EMBL" id="MBK1894159.1"/>
    </source>
</evidence>
<gene>
    <name evidence="2" type="ORF">JHL15_00150</name>
</gene>
<evidence type="ECO:0008006" key="4">
    <source>
        <dbReference type="Google" id="ProtNLM"/>
    </source>
</evidence>
<keyword evidence="1" id="KW-1133">Transmembrane helix</keyword>
<comment type="caution">
    <text evidence="2">The sequence shown here is derived from an EMBL/GenBank/DDBJ whole genome shotgun (WGS) entry which is preliminary data.</text>
</comment>
<dbReference type="Proteomes" id="UP000628669">
    <property type="component" value="Unassembled WGS sequence"/>
</dbReference>
<keyword evidence="1" id="KW-0472">Membrane</keyword>
<evidence type="ECO:0000313" key="3">
    <source>
        <dbReference type="Proteomes" id="UP000628669"/>
    </source>
</evidence>
<feature type="transmembrane region" description="Helical" evidence="1">
    <location>
        <begin position="76"/>
        <end position="96"/>
    </location>
</feature>
<keyword evidence="3" id="KW-1185">Reference proteome</keyword>
<reference evidence="3" key="1">
    <citation type="submission" date="2021-01" db="EMBL/GenBank/DDBJ databases">
        <title>Genome public.</title>
        <authorList>
            <person name="Liu C."/>
            <person name="Sun Q."/>
        </authorList>
    </citation>
    <scope>NUCLEOTIDE SEQUENCE [LARGE SCALE GENOMIC DNA]</scope>
    <source>
        <strain evidence="3">YIM B02567</strain>
    </source>
</reference>